<name>A0AA38CI31_TAXCH</name>
<accession>A0AA38CI31</accession>
<dbReference type="AlphaFoldDB" id="A0AA38CI31"/>
<dbReference type="EMBL" id="JAHRHJ020000009">
    <property type="protein sequence ID" value="KAH9300810.1"/>
    <property type="molecule type" value="Genomic_DNA"/>
</dbReference>
<evidence type="ECO:0000313" key="3">
    <source>
        <dbReference type="Proteomes" id="UP000824469"/>
    </source>
</evidence>
<keyword evidence="3" id="KW-1185">Reference proteome</keyword>
<proteinExistence type="predicted"/>
<protein>
    <submittedName>
        <fullName evidence="2">Uncharacterized protein</fullName>
    </submittedName>
</protein>
<comment type="caution">
    <text evidence="2">The sequence shown here is derived from an EMBL/GenBank/DDBJ whole genome shotgun (WGS) entry which is preliminary data.</text>
</comment>
<evidence type="ECO:0000256" key="1">
    <source>
        <dbReference type="SAM" id="MobiDB-lite"/>
    </source>
</evidence>
<evidence type="ECO:0000313" key="2">
    <source>
        <dbReference type="EMBL" id="KAH9300810.1"/>
    </source>
</evidence>
<sequence length="274" mass="31837">MEQSLARENKNSVLERQRSEIRVVYEVERWLEGITWYFDKVNDEGETIHKSYTCIELEIMKEGSRKQILKQGQVECLNIFLKAKCYCIIRRPKKGFDKNSEAHGEDVLRLREYEHTFISKPELVEDTLRIKVIEDDKQLRNDLGISNEKDNGVLNTGKDGGVSQVKQEHDNEACENTKEMNCAREWNEEYGEESHWRSKGSQFEKNLGIEYGQQGRRLWGSKFVEALKQRPDTNPADYDKHHKEALLLLKPSVSDDLISEVQNATVAGDLWTSL</sequence>
<reference evidence="2 3" key="1">
    <citation type="journal article" date="2021" name="Nat. Plants">
        <title>The Taxus genome provides insights into paclitaxel biosynthesis.</title>
        <authorList>
            <person name="Xiong X."/>
            <person name="Gou J."/>
            <person name="Liao Q."/>
            <person name="Li Y."/>
            <person name="Zhou Q."/>
            <person name="Bi G."/>
            <person name="Li C."/>
            <person name="Du R."/>
            <person name="Wang X."/>
            <person name="Sun T."/>
            <person name="Guo L."/>
            <person name="Liang H."/>
            <person name="Lu P."/>
            <person name="Wu Y."/>
            <person name="Zhang Z."/>
            <person name="Ro D.K."/>
            <person name="Shang Y."/>
            <person name="Huang S."/>
            <person name="Yan J."/>
        </authorList>
    </citation>
    <scope>NUCLEOTIDE SEQUENCE [LARGE SCALE GENOMIC DNA]</scope>
    <source>
        <strain evidence="2">Ta-2019</strain>
    </source>
</reference>
<feature type="region of interest" description="Disordered" evidence="1">
    <location>
        <begin position="150"/>
        <end position="173"/>
    </location>
</feature>
<gene>
    <name evidence="2" type="ORF">KI387_012393</name>
</gene>
<dbReference type="Proteomes" id="UP000824469">
    <property type="component" value="Unassembled WGS sequence"/>
</dbReference>
<organism evidence="2 3">
    <name type="scientific">Taxus chinensis</name>
    <name type="common">Chinese yew</name>
    <name type="synonym">Taxus wallichiana var. chinensis</name>
    <dbReference type="NCBI Taxonomy" id="29808"/>
    <lineage>
        <taxon>Eukaryota</taxon>
        <taxon>Viridiplantae</taxon>
        <taxon>Streptophyta</taxon>
        <taxon>Embryophyta</taxon>
        <taxon>Tracheophyta</taxon>
        <taxon>Spermatophyta</taxon>
        <taxon>Pinopsida</taxon>
        <taxon>Pinidae</taxon>
        <taxon>Conifers II</taxon>
        <taxon>Cupressales</taxon>
        <taxon>Taxaceae</taxon>
        <taxon>Taxus</taxon>
    </lineage>
</organism>